<evidence type="ECO:0008006" key="3">
    <source>
        <dbReference type="Google" id="ProtNLM"/>
    </source>
</evidence>
<gene>
    <name evidence="1" type="ORF">FRY97_03030</name>
</gene>
<name>A0A5C6S351_9BACT</name>
<protein>
    <recommendedName>
        <fullName evidence="3">GLPGLI family protein</fullName>
    </recommendedName>
</protein>
<dbReference type="EMBL" id="VOOR01000004">
    <property type="protein sequence ID" value="TXB68369.1"/>
    <property type="molecule type" value="Genomic_DNA"/>
</dbReference>
<evidence type="ECO:0000313" key="1">
    <source>
        <dbReference type="EMBL" id="TXB68369.1"/>
    </source>
</evidence>
<dbReference type="RefSeq" id="WP_147165948.1">
    <property type="nucleotide sequence ID" value="NZ_VOOR01000004.1"/>
</dbReference>
<dbReference type="Proteomes" id="UP000321580">
    <property type="component" value="Unassembled WGS sequence"/>
</dbReference>
<organism evidence="1 2">
    <name type="scientific">Phaeodactylibacter luteus</name>
    <dbReference type="NCBI Taxonomy" id="1564516"/>
    <lineage>
        <taxon>Bacteria</taxon>
        <taxon>Pseudomonadati</taxon>
        <taxon>Bacteroidota</taxon>
        <taxon>Saprospiria</taxon>
        <taxon>Saprospirales</taxon>
        <taxon>Haliscomenobacteraceae</taxon>
        <taxon>Phaeodactylibacter</taxon>
    </lineage>
</organism>
<dbReference type="OrthoDB" id="1440774at2"/>
<comment type="caution">
    <text evidence="1">The sequence shown here is derived from an EMBL/GenBank/DDBJ whole genome shotgun (WGS) entry which is preliminary data.</text>
</comment>
<evidence type="ECO:0000313" key="2">
    <source>
        <dbReference type="Proteomes" id="UP000321580"/>
    </source>
</evidence>
<keyword evidence="2" id="KW-1185">Reference proteome</keyword>
<dbReference type="AlphaFoldDB" id="A0A5C6S351"/>
<reference evidence="1 2" key="1">
    <citation type="submission" date="2019-08" db="EMBL/GenBank/DDBJ databases">
        <title>Genome of Phaeodactylibacter luteus.</title>
        <authorList>
            <person name="Bowman J.P."/>
        </authorList>
    </citation>
    <scope>NUCLEOTIDE SEQUENCE [LARGE SCALE GENOMIC DNA]</scope>
    <source>
        <strain evidence="1 2">KCTC 42180</strain>
    </source>
</reference>
<sequence>MKHMIIFFVFLIVLLNSTTILSQDAISIVYQGRQELSKAGQDIMNAQGFPLPKMVSSYTLTIRGGFSDYILDSLMFQNTNENFKKYLIWDRIHKVYNENKYSYQKGVFIDGRCYESNINYVHELDIDKTQKKRILGLDCYFAEYDVDGHHYEVWFTEDLPYTDGPFILNEFNNVNLPLLPGVVLELQESPDGSFFKATDIIVGENRNLLNYSVNCKDVLPIRKYDRLSYRNLLENHAVKLTGSNIVVGKWYPSVNNNP</sequence>
<proteinExistence type="predicted"/>
<accession>A0A5C6S351</accession>